<accession>A0A0B2AYD2</accession>
<dbReference type="Gene3D" id="3.60.130.10">
    <property type="entry name" value="Clavaminate synthase-like"/>
    <property type="match status" value="1"/>
</dbReference>
<dbReference type="InterPro" id="IPR023966">
    <property type="entry name" value="Arginine_beta-hydroxylase"/>
</dbReference>
<protein>
    <submittedName>
        <fullName evidence="7">Fe(II)/alpha-ketoglutarate-dependent arginine beta-hydroxylase</fullName>
    </submittedName>
</protein>
<dbReference type="InterPro" id="IPR014503">
    <property type="entry name" value="Clavaminate_syn-like"/>
</dbReference>
<reference evidence="7 8" key="1">
    <citation type="submission" date="2017-11" db="EMBL/GenBank/DDBJ databases">
        <title>Genomic Encyclopedia of Archaeal and Bacterial Type Strains, Phase II (KMG-II): From Individual Species to Whole Genera.</title>
        <authorList>
            <person name="Goeker M."/>
        </authorList>
    </citation>
    <scope>NUCLEOTIDE SEQUENCE [LARGE SCALE GENOMIC DNA]</scope>
    <source>
        <strain evidence="7 8">DSM 27763</strain>
    </source>
</reference>
<dbReference type="EMBL" id="PGEZ01000002">
    <property type="protein sequence ID" value="PJJ54114.1"/>
    <property type="molecule type" value="Genomic_DNA"/>
</dbReference>
<keyword evidence="2 5" id="KW-0479">Metal-binding</keyword>
<keyword evidence="8" id="KW-1185">Reference proteome</keyword>
<dbReference type="SUPFAM" id="SSF51197">
    <property type="entry name" value="Clavaminate synthase-like"/>
    <property type="match status" value="1"/>
</dbReference>
<dbReference type="NCBIfam" id="NF041363">
    <property type="entry name" value="GntD_guanitoxin"/>
    <property type="match status" value="1"/>
</dbReference>
<evidence type="ECO:0000256" key="4">
    <source>
        <dbReference type="ARBA" id="ARBA00023004"/>
    </source>
</evidence>
<evidence type="ECO:0000259" key="6">
    <source>
        <dbReference type="Pfam" id="PF02668"/>
    </source>
</evidence>
<dbReference type="GO" id="GO:0016491">
    <property type="term" value="F:oxidoreductase activity"/>
    <property type="evidence" value="ECO:0007669"/>
    <property type="project" value="UniProtKB-KW"/>
</dbReference>
<dbReference type="OrthoDB" id="3872700at2"/>
<dbReference type="AlphaFoldDB" id="A0A0B2AYD2"/>
<evidence type="ECO:0000256" key="2">
    <source>
        <dbReference type="ARBA" id="ARBA00022723"/>
    </source>
</evidence>
<dbReference type="RefSeq" id="WP_039368971.1">
    <property type="nucleotide sequence ID" value="NZ_PGEZ01000002.1"/>
</dbReference>
<evidence type="ECO:0000256" key="3">
    <source>
        <dbReference type="ARBA" id="ARBA00023002"/>
    </source>
</evidence>
<evidence type="ECO:0000256" key="5">
    <source>
        <dbReference type="PIRSR" id="PIRSR019543-2"/>
    </source>
</evidence>
<dbReference type="InterPro" id="IPR003819">
    <property type="entry name" value="TauD/TfdA-like"/>
</dbReference>
<feature type="domain" description="TauD/TfdA-like" evidence="6">
    <location>
        <begin position="131"/>
        <end position="319"/>
    </location>
</feature>
<sequence length="341" mass="38594">MNKLTLTEEDLEEIEPLLEDVAARYSCIEDPDLHRRAPVLARRLPAELLAFLEDHRLREPAALCVVSGFDVDETEIGPTPEHWQGSHISSPALRCEIFFLLCASVLGDVFGWATQQDGRIMHDVLPIKGHEHYELGSNSLQHLSWHTEDAFHPCRGDYVALMCLKNPDAVETMVCDAGDLDWSALDVDALFESAFTQMPDNSHLPTNSTSTGDPTIQRLRERSFKTIEAWNANPVERPVLFGDRLDPYMVLDPYHMKTDGWSERSLAAFTGLCDQIESRMKGVALEPGDCAFIDNFRAVHGRAAFQARYDGTDRWLKRLNVTRNLRGSRSWRPAADDRVIY</sequence>
<evidence type="ECO:0000313" key="7">
    <source>
        <dbReference type="EMBL" id="PJJ54114.1"/>
    </source>
</evidence>
<keyword evidence="3" id="KW-0560">Oxidoreductase</keyword>
<feature type="binding site" evidence="5">
    <location>
        <position position="148"/>
    </location>
    <ligand>
        <name>Fe cation</name>
        <dbReference type="ChEBI" id="CHEBI:24875"/>
    </ligand>
</feature>
<dbReference type="InterPro" id="IPR053447">
    <property type="entry name" value="Alpha-KG_dependent_hydroxylase"/>
</dbReference>
<name>A0A0B2AYD2_9ACTN</name>
<evidence type="ECO:0000313" key="8">
    <source>
        <dbReference type="Proteomes" id="UP000230842"/>
    </source>
</evidence>
<organism evidence="7 8">
    <name type="scientific">Mumia flava</name>
    <dbReference type="NCBI Taxonomy" id="1348852"/>
    <lineage>
        <taxon>Bacteria</taxon>
        <taxon>Bacillati</taxon>
        <taxon>Actinomycetota</taxon>
        <taxon>Actinomycetes</taxon>
        <taxon>Propionibacteriales</taxon>
        <taxon>Nocardioidaceae</taxon>
        <taxon>Mumia</taxon>
    </lineage>
</organism>
<keyword evidence="4 5" id="KW-0408">Iron</keyword>
<proteinExistence type="inferred from homology"/>
<comment type="similarity">
    <text evidence="1">Belongs to the clavaminate synthase family.</text>
</comment>
<dbReference type="PIRSF" id="PIRSF019543">
    <property type="entry name" value="Clavaminate_syn"/>
    <property type="match status" value="1"/>
</dbReference>
<dbReference type="Pfam" id="PF02668">
    <property type="entry name" value="TauD"/>
    <property type="match status" value="1"/>
</dbReference>
<dbReference type="Proteomes" id="UP000230842">
    <property type="component" value="Unassembled WGS sequence"/>
</dbReference>
<comment type="caution">
    <text evidence="7">The sequence shown here is derived from an EMBL/GenBank/DDBJ whole genome shotgun (WGS) entry which is preliminary data.</text>
</comment>
<evidence type="ECO:0000256" key="1">
    <source>
        <dbReference type="ARBA" id="ARBA00008425"/>
    </source>
</evidence>
<gene>
    <name evidence="7" type="ORF">CLV56_3618</name>
</gene>
<dbReference type="GO" id="GO:0005506">
    <property type="term" value="F:iron ion binding"/>
    <property type="evidence" value="ECO:0007669"/>
    <property type="project" value="InterPro"/>
</dbReference>
<feature type="binding site" evidence="5">
    <location>
        <position position="146"/>
    </location>
    <ligand>
        <name>Fe cation</name>
        <dbReference type="ChEBI" id="CHEBI:24875"/>
    </ligand>
</feature>
<dbReference type="InterPro" id="IPR042098">
    <property type="entry name" value="TauD-like_sf"/>
</dbReference>
<dbReference type="NCBIfam" id="TIGR03946">
    <property type="entry name" value="viomycin_VioC"/>
    <property type="match status" value="1"/>
</dbReference>